<name>A0A225X0U2_9STRA</name>
<dbReference type="Proteomes" id="UP000198211">
    <property type="component" value="Unassembled WGS sequence"/>
</dbReference>
<evidence type="ECO:0000313" key="2">
    <source>
        <dbReference type="Proteomes" id="UP000198211"/>
    </source>
</evidence>
<protein>
    <submittedName>
        <fullName evidence="1">Uncharacterized protein</fullName>
    </submittedName>
</protein>
<sequence>MLPPLSDKVGSSLQLLVPTKIAPLTVSARRNALLELKKVDEIQVRPADKGKKDWFMVEVFADSATIPEDVELQNETRLRRPTIRVERNLLQFVALRNKVYHIVQDAHNFEHCDFCAGFMDLVVFGANPDGFLVGLLGGKRLARTQAKFVEELLALIVQHIDIDTRGFCSGKTSVPQLVHEFLFTQGSSTA</sequence>
<dbReference type="AlphaFoldDB" id="A0A225X0U2"/>
<reference evidence="2" key="1">
    <citation type="submission" date="2017-03" db="EMBL/GenBank/DDBJ databases">
        <title>Phytopthora megakarya and P. palmivora, two closely related causual agents of cacao black pod achieved similar genome size and gene model numbers by different mechanisms.</title>
        <authorList>
            <person name="Ali S."/>
            <person name="Shao J."/>
            <person name="Larry D.J."/>
            <person name="Kronmiller B."/>
            <person name="Shen D."/>
            <person name="Strem M.D."/>
            <person name="Melnick R.L."/>
            <person name="Guiltinan M.J."/>
            <person name="Tyler B.M."/>
            <person name="Meinhardt L.W."/>
            <person name="Bailey B.A."/>
        </authorList>
    </citation>
    <scope>NUCLEOTIDE SEQUENCE [LARGE SCALE GENOMIC DNA]</scope>
    <source>
        <strain evidence="2">zdho120</strain>
    </source>
</reference>
<keyword evidence="2" id="KW-1185">Reference proteome</keyword>
<gene>
    <name evidence="1" type="ORF">PHMEG_0002360</name>
</gene>
<organism evidence="1 2">
    <name type="scientific">Phytophthora megakarya</name>
    <dbReference type="NCBI Taxonomy" id="4795"/>
    <lineage>
        <taxon>Eukaryota</taxon>
        <taxon>Sar</taxon>
        <taxon>Stramenopiles</taxon>
        <taxon>Oomycota</taxon>
        <taxon>Peronosporomycetes</taxon>
        <taxon>Peronosporales</taxon>
        <taxon>Peronosporaceae</taxon>
        <taxon>Phytophthora</taxon>
    </lineage>
</organism>
<accession>A0A225X0U2</accession>
<dbReference type="EMBL" id="NBNE01000103">
    <property type="protein sequence ID" value="OWZ22868.1"/>
    <property type="molecule type" value="Genomic_DNA"/>
</dbReference>
<proteinExistence type="predicted"/>
<evidence type="ECO:0000313" key="1">
    <source>
        <dbReference type="EMBL" id="OWZ22868.1"/>
    </source>
</evidence>
<comment type="caution">
    <text evidence="1">The sequence shown here is derived from an EMBL/GenBank/DDBJ whole genome shotgun (WGS) entry which is preliminary data.</text>
</comment>
<dbReference type="OrthoDB" id="91389at2759"/>